<dbReference type="RefSeq" id="WP_147165070.1">
    <property type="nucleotide sequence ID" value="NZ_BJZO01000157.1"/>
</dbReference>
<dbReference type="InterPro" id="IPR041698">
    <property type="entry name" value="Methyltransf_25"/>
</dbReference>
<dbReference type="AlphaFoldDB" id="A0A512HC57"/>
<name>A0A512HC57_9PROT</name>
<organism evidence="3 4">
    <name type="scientific">Pararhodospirillum oryzae</name>
    <dbReference type="NCBI Taxonomy" id="478448"/>
    <lineage>
        <taxon>Bacteria</taxon>
        <taxon>Pseudomonadati</taxon>
        <taxon>Pseudomonadota</taxon>
        <taxon>Alphaproteobacteria</taxon>
        <taxon>Rhodospirillales</taxon>
        <taxon>Rhodospirillaceae</taxon>
        <taxon>Pararhodospirillum</taxon>
    </lineage>
</organism>
<keyword evidence="1" id="KW-0808">Transferase</keyword>
<comment type="caution">
    <text evidence="3">The sequence shown here is derived from an EMBL/GenBank/DDBJ whole genome shotgun (WGS) entry which is preliminary data.</text>
</comment>
<dbReference type="PANTHER" id="PTHR43861">
    <property type="entry name" value="TRANS-ACONITATE 2-METHYLTRANSFERASE-RELATED"/>
    <property type="match status" value="1"/>
</dbReference>
<dbReference type="EMBL" id="BJZO01000157">
    <property type="protein sequence ID" value="GEO83032.1"/>
    <property type="molecule type" value="Genomic_DNA"/>
</dbReference>
<evidence type="ECO:0000256" key="1">
    <source>
        <dbReference type="ARBA" id="ARBA00022679"/>
    </source>
</evidence>
<accession>A0A512HC57</accession>
<protein>
    <recommendedName>
        <fullName evidence="2">Methyltransferase domain-containing protein</fullName>
    </recommendedName>
</protein>
<dbReference type="Pfam" id="PF13649">
    <property type="entry name" value="Methyltransf_25"/>
    <property type="match status" value="1"/>
</dbReference>
<dbReference type="InterPro" id="IPR029063">
    <property type="entry name" value="SAM-dependent_MTases_sf"/>
</dbReference>
<gene>
    <name evidence="3" type="ORF">ROR02_31630</name>
</gene>
<dbReference type="SUPFAM" id="SSF53335">
    <property type="entry name" value="S-adenosyl-L-methionine-dependent methyltransferases"/>
    <property type="match status" value="1"/>
</dbReference>
<dbReference type="OrthoDB" id="9786503at2"/>
<dbReference type="Proteomes" id="UP000321567">
    <property type="component" value="Unassembled WGS sequence"/>
</dbReference>
<evidence type="ECO:0000259" key="2">
    <source>
        <dbReference type="Pfam" id="PF13649"/>
    </source>
</evidence>
<feature type="domain" description="Methyltransferase" evidence="2">
    <location>
        <begin position="40"/>
        <end position="130"/>
    </location>
</feature>
<dbReference type="CDD" id="cd02440">
    <property type="entry name" value="AdoMet_MTases"/>
    <property type="match status" value="1"/>
</dbReference>
<dbReference type="Gene3D" id="3.40.50.150">
    <property type="entry name" value="Vaccinia Virus protein VP39"/>
    <property type="match status" value="1"/>
</dbReference>
<dbReference type="GO" id="GO:0016740">
    <property type="term" value="F:transferase activity"/>
    <property type="evidence" value="ECO:0007669"/>
    <property type="project" value="UniProtKB-KW"/>
</dbReference>
<proteinExistence type="predicted"/>
<keyword evidence="4" id="KW-1185">Reference proteome</keyword>
<evidence type="ECO:0000313" key="4">
    <source>
        <dbReference type="Proteomes" id="UP000321567"/>
    </source>
</evidence>
<sequence>MSATDWDKRYETDHYVFGTDPSPFLEACAPRLRPGQKGLAVADGEGRNGVWMARQGVDVLALDWSEAGLAKARRLAKTWGVALRTECADMLAWAWPEGAFDVVCAMNFHPDPADQAFLFKAMARSLTPGGWLIFEGIHKSTRDHHDPLTLYDAPLMRALCADLIIETLSERDDGAKRRLQMLARRG</sequence>
<reference evidence="3 4" key="1">
    <citation type="submission" date="2019-07" db="EMBL/GenBank/DDBJ databases">
        <title>Whole genome shotgun sequence of Rhodospirillum oryzae NBRC 107573.</title>
        <authorList>
            <person name="Hosoyama A."/>
            <person name="Uohara A."/>
            <person name="Ohji S."/>
            <person name="Ichikawa N."/>
        </authorList>
    </citation>
    <scope>NUCLEOTIDE SEQUENCE [LARGE SCALE GENOMIC DNA]</scope>
    <source>
        <strain evidence="3 4">NBRC 107573</strain>
    </source>
</reference>
<dbReference type="PANTHER" id="PTHR43861:SF3">
    <property type="entry name" value="PUTATIVE (AFU_ORTHOLOGUE AFUA_2G14390)-RELATED"/>
    <property type="match status" value="1"/>
</dbReference>
<evidence type="ECO:0000313" key="3">
    <source>
        <dbReference type="EMBL" id="GEO83032.1"/>
    </source>
</evidence>